<feature type="transmembrane region" description="Helical" evidence="2">
    <location>
        <begin position="116"/>
        <end position="139"/>
    </location>
</feature>
<dbReference type="Pfam" id="PF13727">
    <property type="entry name" value="CoA_binding_3"/>
    <property type="match status" value="1"/>
</dbReference>
<sequence length="648" mass="72945">MAILSIAKRFRKDNPRWVILLIDIMIVLFCYYFSSYVINSSKGRFDFELMFQKSLTVTFTYTLSFIFYRTYRGIVRQAGIQDAARIMIATFSALGVLMLISLIARNTLQREELLGQYFRLSYAVVFMHAFLATVALVAARVFYRTIYESLFLHGRKLTRVLIFGAGNMGGITLNILRSDIKQKYKVVAFADDSPSRIGKMIHGYKILSINQLSENSLQSMNVDEVIIALDDNNQERLNHITQVIESWEVKIKILPSSAKMLHGQIAVNQLRPLQIADLLGRAAIQLDNPIVAEALSNRVVLVTGGAGSIGSELVRQIAINTEAKLIVLDQAESPLYDLQQELKHLISVDSAFIVGNVRDRKFMESVFKKYKPEVVFHAAAYKHVPLMEHNPYESVRTNVHGTKIVADLASAYGVDKFVMISTDKAVNPTNVMGATKRIAEIYVSALNGLSATNYIVTRFGNVLGSNGSVIPLFEKQLKNGGPLTVTHHDITRYFMTIPEACQLVQEAAIMGKGGEVFVFDMGKPVRITDLAKRMIRLKGYRYPEDIQIKYTGLRPGEKIYEELLASDENTIQTHHKKIMIALVNSEDAQKSMMQIDNLCTFVRDADPEMDQMDLVRRVKALVPEFTSQNSKFMDLDGPDAQNKTAQKH</sequence>
<gene>
    <name evidence="4" type="ORF">DC487_06370</name>
</gene>
<feature type="transmembrane region" description="Helical" evidence="2">
    <location>
        <begin position="83"/>
        <end position="104"/>
    </location>
</feature>
<feature type="transmembrane region" description="Helical" evidence="2">
    <location>
        <begin position="160"/>
        <end position="176"/>
    </location>
</feature>
<comment type="similarity">
    <text evidence="1">Belongs to the polysaccharide synthase family.</text>
</comment>
<feature type="transmembrane region" description="Helical" evidence="2">
    <location>
        <begin position="17"/>
        <end position="38"/>
    </location>
</feature>
<evidence type="ECO:0000256" key="1">
    <source>
        <dbReference type="ARBA" id="ARBA00007430"/>
    </source>
</evidence>
<dbReference type="PANTHER" id="PTHR43318:SF1">
    <property type="entry name" value="POLYSACCHARIDE BIOSYNTHESIS PROTEIN EPSC-RELATED"/>
    <property type="match status" value="1"/>
</dbReference>
<feature type="domain" description="Polysaccharide biosynthesis protein CapD-like" evidence="3">
    <location>
        <begin position="300"/>
        <end position="581"/>
    </location>
</feature>
<evidence type="ECO:0000313" key="4">
    <source>
        <dbReference type="EMBL" id="PVH25564.1"/>
    </source>
</evidence>
<proteinExistence type="inferred from homology"/>
<evidence type="ECO:0000259" key="3">
    <source>
        <dbReference type="Pfam" id="PF02719"/>
    </source>
</evidence>
<dbReference type="PANTHER" id="PTHR43318">
    <property type="entry name" value="UDP-N-ACETYLGLUCOSAMINE 4,6-DEHYDRATASE"/>
    <property type="match status" value="1"/>
</dbReference>
<dbReference type="AlphaFoldDB" id="A0A2T8HJD9"/>
<reference evidence="4 5" key="1">
    <citation type="submission" date="2018-04" db="EMBL/GenBank/DDBJ databases">
        <title>Sphingobacterium cortibacter sp. nov.</title>
        <authorList>
            <person name="Li Y."/>
        </authorList>
    </citation>
    <scope>NUCLEOTIDE SEQUENCE [LARGE SCALE GENOMIC DNA]</scope>
    <source>
        <strain evidence="4 5">2c-3</strain>
    </source>
</reference>
<dbReference type="Proteomes" id="UP000245627">
    <property type="component" value="Unassembled WGS sequence"/>
</dbReference>
<protein>
    <submittedName>
        <fullName evidence="4">Polysaccharide biosynthesis protein</fullName>
    </submittedName>
</protein>
<dbReference type="InterPro" id="IPR003869">
    <property type="entry name" value="Polysac_CapD-like"/>
</dbReference>
<keyword evidence="2" id="KW-0812">Transmembrane</keyword>
<keyword evidence="5" id="KW-1185">Reference proteome</keyword>
<organism evidence="4 5">
    <name type="scientific">Sphingobacterium corticibacter</name>
    <dbReference type="NCBI Taxonomy" id="2171749"/>
    <lineage>
        <taxon>Bacteria</taxon>
        <taxon>Pseudomonadati</taxon>
        <taxon>Bacteroidota</taxon>
        <taxon>Sphingobacteriia</taxon>
        <taxon>Sphingobacteriales</taxon>
        <taxon>Sphingobacteriaceae</taxon>
        <taxon>Sphingobacterium</taxon>
    </lineage>
</organism>
<keyword evidence="2" id="KW-0472">Membrane</keyword>
<name>A0A2T8HJD9_9SPHI</name>
<feature type="transmembrane region" description="Helical" evidence="2">
    <location>
        <begin position="50"/>
        <end position="71"/>
    </location>
</feature>
<dbReference type="InterPro" id="IPR051203">
    <property type="entry name" value="Polysaccharide_Synthase-Rel"/>
</dbReference>
<dbReference type="EMBL" id="QDKG01000002">
    <property type="protein sequence ID" value="PVH25564.1"/>
    <property type="molecule type" value="Genomic_DNA"/>
</dbReference>
<dbReference type="OrthoDB" id="9803111at2"/>
<keyword evidence="2" id="KW-1133">Transmembrane helix</keyword>
<dbReference type="InterPro" id="IPR036291">
    <property type="entry name" value="NAD(P)-bd_dom_sf"/>
</dbReference>
<dbReference type="CDD" id="cd05237">
    <property type="entry name" value="UDP_invert_4-6DH_SDR_e"/>
    <property type="match status" value="1"/>
</dbReference>
<dbReference type="Gene3D" id="3.40.50.720">
    <property type="entry name" value="NAD(P)-binding Rossmann-like Domain"/>
    <property type="match status" value="2"/>
</dbReference>
<dbReference type="Pfam" id="PF02719">
    <property type="entry name" value="Polysacc_synt_2"/>
    <property type="match status" value="1"/>
</dbReference>
<accession>A0A2T8HJD9</accession>
<evidence type="ECO:0000313" key="5">
    <source>
        <dbReference type="Proteomes" id="UP000245627"/>
    </source>
</evidence>
<dbReference type="SUPFAM" id="SSF51735">
    <property type="entry name" value="NAD(P)-binding Rossmann-fold domains"/>
    <property type="match status" value="2"/>
</dbReference>
<evidence type="ECO:0000256" key="2">
    <source>
        <dbReference type="SAM" id="Phobius"/>
    </source>
</evidence>
<dbReference type="RefSeq" id="WP_116775137.1">
    <property type="nucleotide sequence ID" value="NZ_QDKG01000002.1"/>
</dbReference>
<comment type="caution">
    <text evidence="4">The sequence shown here is derived from an EMBL/GenBank/DDBJ whole genome shotgun (WGS) entry which is preliminary data.</text>
</comment>